<organism evidence="2">
    <name type="scientific">Triticum urartu</name>
    <name type="common">Red wild einkorn</name>
    <name type="synonym">Crithodium urartu</name>
    <dbReference type="NCBI Taxonomy" id="4572"/>
    <lineage>
        <taxon>Eukaryota</taxon>
        <taxon>Viridiplantae</taxon>
        <taxon>Streptophyta</taxon>
        <taxon>Embryophyta</taxon>
        <taxon>Tracheophyta</taxon>
        <taxon>Spermatophyta</taxon>
        <taxon>Magnoliopsida</taxon>
        <taxon>Liliopsida</taxon>
        <taxon>Poales</taxon>
        <taxon>Poaceae</taxon>
        <taxon>BOP clade</taxon>
        <taxon>Pooideae</taxon>
        <taxon>Triticodae</taxon>
        <taxon>Triticeae</taxon>
        <taxon>Triticinae</taxon>
        <taxon>Triticum</taxon>
    </lineage>
</organism>
<evidence type="ECO:0000313" key="2">
    <source>
        <dbReference type="EMBL" id="EMS61632.1"/>
    </source>
</evidence>
<feature type="region of interest" description="Disordered" evidence="1">
    <location>
        <begin position="147"/>
        <end position="252"/>
    </location>
</feature>
<dbReference type="eggNOG" id="ENOG502R657">
    <property type="taxonomic scope" value="Eukaryota"/>
</dbReference>
<name>M7ZND3_TRIUA</name>
<feature type="compositionally biased region" description="Polar residues" evidence="1">
    <location>
        <begin position="83"/>
        <end position="92"/>
    </location>
</feature>
<protein>
    <submittedName>
        <fullName evidence="2">Uncharacterized protein</fullName>
    </submittedName>
</protein>
<feature type="compositionally biased region" description="Basic and acidic residues" evidence="1">
    <location>
        <begin position="188"/>
        <end position="204"/>
    </location>
</feature>
<dbReference type="AlphaFoldDB" id="M7ZND3"/>
<accession>M7ZND3</accession>
<evidence type="ECO:0000256" key="1">
    <source>
        <dbReference type="SAM" id="MobiDB-lite"/>
    </source>
</evidence>
<gene>
    <name evidence="2" type="ORF">TRIUR3_03407</name>
</gene>
<feature type="compositionally biased region" description="Pro residues" evidence="1">
    <location>
        <begin position="168"/>
        <end position="177"/>
    </location>
</feature>
<reference evidence="2" key="1">
    <citation type="journal article" date="2013" name="Nature">
        <title>Draft genome of the wheat A-genome progenitor Triticum urartu.</title>
        <authorList>
            <person name="Ling H.Q."/>
            <person name="Zhao S."/>
            <person name="Liu D."/>
            <person name="Wang J."/>
            <person name="Sun H."/>
            <person name="Zhang C."/>
            <person name="Fan H."/>
            <person name="Li D."/>
            <person name="Dong L."/>
            <person name="Tao Y."/>
            <person name="Gao C."/>
            <person name="Wu H."/>
            <person name="Li Y."/>
            <person name="Cui Y."/>
            <person name="Guo X."/>
            <person name="Zheng S."/>
            <person name="Wang B."/>
            <person name="Yu K."/>
            <person name="Liang Q."/>
            <person name="Yang W."/>
            <person name="Lou X."/>
            <person name="Chen J."/>
            <person name="Feng M."/>
            <person name="Jian J."/>
            <person name="Zhang X."/>
            <person name="Luo G."/>
            <person name="Jiang Y."/>
            <person name="Liu J."/>
            <person name="Wang Z."/>
            <person name="Sha Y."/>
            <person name="Zhang B."/>
            <person name="Wu H."/>
            <person name="Tang D."/>
            <person name="Shen Q."/>
            <person name="Xue P."/>
            <person name="Zou S."/>
            <person name="Wang X."/>
            <person name="Liu X."/>
            <person name="Wang F."/>
            <person name="Yang Y."/>
            <person name="An X."/>
            <person name="Dong Z."/>
            <person name="Zhang K."/>
            <person name="Zhang X."/>
            <person name="Luo M.C."/>
            <person name="Dvorak J."/>
            <person name="Tong Y."/>
            <person name="Wang J."/>
            <person name="Yang H."/>
            <person name="Li Z."/>
            <person name="Wang D."/>
            <person name="Zhang A."/>
            <person name="Wang J."/>
        </authorList>
    </citation>
    <scope>NUCLEOTIDE SEQUENCE</scope>
</reference>
<dbReference type="OMA" id="THGTICD"/>
<feature type="region of interest" description="Disordered" evidence="1">
    <location>
        <begin position="64"/>
        <end position="93"/>
    </location>
</feature>
<proteinExistence type="predicted"/>
<feature type="compositionally biased region" description="Low complexity" evidence="1">
    <location>
        <begin position="205"/>
        <end position="216"/>
    </location>
</feature>
<dbReference type="EMBL" id="KD093071">
    <property type="protein sequence ID" value="EMS61632.1"/>
    <property type="molecule type" value="Genomic_DNA"/>
</dbReference>
<sequence length="276" mass="30290">MAPLNFMEYLRKIAYVITHGTICDTFLGGEESRIRPTKFRVSNGAGKRDFRVWKQRLKRGGGIADLPSDFKEKAPTGTAPHRTGSSLRQQTPPIHPSSILAQVRTASTLSSPPTYASSFLTIFTPRRAPIDQGSWGDSGVAFLSWQAREGGDDEEGARTGLPRRRRPPPQPPAPSAPPATEGDNNSTSKEKKKGEIAKTIRDRLSSSFSSPRSRLSCWTSHPIRRSRRGSGTASDEHGTPVTAKAIRPPSRKVVAAGTRSLIERNDFYSQECNTHK</sequence>